<sequence>MTWIDHTAQTLAGDLESGPVVHHAYAVRGVHFRYGASRPQGEPWVLRDVTLEVAQGEILGIVGPNGSGKTSLLKLLAKLAVPQEGEIALFGRPLRSLSHELVAQSVAVVPQDSPQMFPFTVAETVLMGRFPHRRRSGWSLGFGWEDREDCQSASQAMATMDIAHLAGCAVTDLSGGERQRTMIARALAQAPIVLLLDEPTAFLDLQHQLGICSTLRRLCDERGLTVVIVSHDLNLASQYCDRVAMLRAGQVRMVGAPAEVMSVEVLREVYGCEVLIDAHPQSGLPRITLPRQGMSFKG</sequence>
<protein>
    <submittedName>
        <fullName evidence="7">Hemin import ATP-binding protein HmuV</fullName>
    </submittedName>
</protein>
<name>A0ABM8RRB5_9BACT</name>
<evidence type="ECO:0000259" key="6">
    <source>
        <dbReference type="PROSITE" id="PS50893"/>
    </source>
</evidence>
<evidence type="ECO:0000256" key="5">
    <source>
        <dbReference type="ARBA" id="ARBA00037066"/>
    </source>
</evidence>
<dbReference type="GO" id="GO:0005524">
    <property type="term" value="F:ATP binding"/>
    <property type="evidence" value="ECO:0007669"/>
    <property type="project" value="UniProtKB-KW"/>
</dbReference>
<dbReference type="RefSeq" id="WP_213042978.1">
    <property type="nucleotide sequence ID" value="NZ_CAJNBJ010000017.1"/>
</dbReference>
<keyword evidence="1" id="KW-0813">Transport</keyword>
<dbReference type="PROSITE" id="PS50893">
    <property type="entry name" value="ABC_TRANSPORTER_2"/>
    <property type="match status" value="1"/>
</dbReference>
<evidence type="ECO:0000256" key="2">
    <source>
        <dbReference type="ARBA" id="ARBA00022741"/>
    </source>
</evidence>
<dbReference type="InterPro" id="IPR003439">
    <property type="entry name" value="ABC_transporter-like_ATP-bd"/>
</dbReference>
<dbReference type="Pfam" id="PF00005">
    <property type="entry name" value="ABC_tran"/>
    <property type="match status" value="1"/>
</dbReference>
<dbReference type="SMART" id="SM00382">
    <property type="entry name" value="AAA"/>
    <property type="match status" value="1"/>
</dbReference>
<evidence type="ECO:0000256" key="1">
    <source>
        <dbReference type="ARBA" id="ARBA00022448"/>
    </source>
</evidence>
<proteinExistence type="predicted"/>
<evidence type="ECO:0000313" key="7">
    <source>
        <dbReference type="EMBL" id="CAE6767208.1"/>
    </source>
</evidence>
<feature type="domain" description="ABC transporter" evidence="6">
    <location>
        <begin position="27"/>
        <end position="273"/>
    </location>
</feature>
<dbReference type="PANTHER" id="PTHR42794:SF1">
    <property type="entry name" value="HEMIN IMPORT ATP-BINDING PROTEIN HMUV"/>
    <property type="match status" value="1"/>
</dbReference>
<dbReference type="Gene3D" id="3.40.50.300">
    <property type="entry name" value="P-loop containing nucleotide triphosphate hydrolases"/>
    <property type="match status" value="1"/>
</dbReference>
<comment type="function">
    <text evidence="5">Part of the ABC transporter complex HmuTUV involved in hemin import. Responsible for energy coupling to the transport system.</text>
</comment>
<comment type="caution">
    <text evidence="7">The sequence shown here is derived from an EMBL/GenBank/DDBJ whole genome shotgun (WGS) entry which is preliminary data.</text>
</comment>
<dbReference type="EMBL" id="CAJNBJ010000017">
    <property type="protein sequence ID" value="CAE6767208.1"/>
    <property type="molecule type" value="Genomic_DNA"/>
</dbReference>
<reference evidence="7 8" key="1">
    <citation type="submission" date="2021-02" db="EMBL/GenBank/DDBJ databases">
        <authorList>
            <person name="Han P."/>
        </authorList>
    </citation>
    <scope>NUCLEOTIDE SEQUENCE [LARGE SCALE GENOMIC DNA]</scope>
    <source>
        <strain evidence="7">Candidatus Nitrospira sp. ZN2</strain>
    </source>
</reference>
<dbReference type="SUPFAM" id="SSF52540">
    <property type="entry name" value="P-loop containing nucleoside triphosphate hydrolases"/>
    <property type="match status" value="1"/>
</dbReference>
<dbReference type="PANTHER" id="PTHR42794">
    <property type="entry name" value="HEMIN IMPORT ATP-BINDING PROTEIN HMUV"/>
    <property type="match status" value="1"/>
</dbReference>
<evidence type="ECO:0000313" key="8">
    <source>
        <dbReference type="Proteomes" id="UP000675880"/>
    </source>
</evidence>
<evidence type="ECO:0000256" key="4">
    <source>
        <dbReference type="ARBA" id="ARBA00022967"/>
    </source>
</evidence>
<dbReference type="InterPro" id="IPR003593">
    <property type="entry name" value="AAA+_ATPase"/>
</dbReference>
<dbReference type="CDD" id="cd03214">
    <property type="entry name" value="ABC_Iron-Siderophores_B12_Hemin"/>
    <property type="match status" value="1"/>
</dbReference>
<accession>A0ABM8RRB5</accession>
<keyword evidence="2" id="KW-0547">Nucleotide-binding</keyword>
<gene>
    <name evidence="7" type="primary">hmuV</name>
    <name evidence="7" type="ORF">NSPZN2_40101</name>
</gene>
<keyword evidence="4" id="KW-1278">Translocase</keyword>
<evidence type="ECO:0000256" key="3">
    <source>
        <dbReference type="ARBA" id="ARBA00022840"/>
    </source>
</evidence>
<keyword evidence="8" id="KW-1185">Reference proteome</keyword>
<dbReference type="InterPro" id="IPR027417">
    <property type="entry name" value="P-loop_NTPase"/>
</dbReference>
<dbReference type="Proteomes" id="UP000675880">
    <property type="component" value="Unassembled WGS sequence"/>
</dbReference>
<keyword evidence="3 7" id="KW-0067">ATP-binding</keyword>
<organism evidence="7 8">
    <name type="scientific">Nitrospira defluvii</name>
    <dbReference type="NCBI Taxonomy" id="330214"/>
    <lineage>
        <taxon>Bacteria</taxon>
        <taxon>Pseudomonadati</taxon>
        <taxon>Nitrospirota</taxon>
        <taxon>Nitrospiria</taxon>
        <taxon>Nitrospirales</taxon>
        <taxon>Nitrospiraceae</taxon>
        <taxon>Nitrospira</taxon>
    </lineage>
</organism>